<dbReference type="EMBL" id="ANJA01002752">
    <property type="protein sequence ID" value="ETO68187.1"/>
    <property type="molecule type" value="Genomic_DNA"/>
</dbReference>
<dbReference type="AlphaFoldDB" id="A0A080ZNH6"/>
<accession>A0A080ZNH6</accession>
<sequence>MNKVAAGIARVQAASRWVGRTYSLIMVKFQRFGVGKQHQLE</sequence>
<protein>
    <submittedName>
        <fullName evidence="1">Uncharacterized protein</fullName>
    </submittedName>
</protein>
<evidence type="ECO:0000313" key="1">
    <source>
        <dbReference type="EMBL" id="ETO68187.1"/>
    </source>
</evidence>
<dbReference type="Proteomes" id="UP000028582">
    <property type="component" value="Unassembled WGS sequence"/>
</dbReference>
<name>A0A080ZNH6_PHYNI</name>
<evidence type="ECO:0000313" key="2">
    <source>
        <dbReference type="Proteomes" id="UP000028582"/>
    </source>
</evidence>
<gene>
    <name evidence="1" type="ORF">F444_14961</name>
</gene>
<reference evidence="1 2" key="1">
    <citation type="submission" date="2013-11" db="EMBL/GenBank/DDBJ databases">
        <title>The Genome Sequence of Phytophthora parasitica P1976.</title>
        <authorList>
            <consortium name="The Broad Institute Genomics Platform"/>
            <person name="Russ C."/>
            <person name="Tyler B."/>
            <person name="Panabieres F."/>
            <person name="Shan W."/>
            <person name="Tripathy S."/>
            <person name="Grunwald N."/>
            <person name="Machado M."/>
            <person name="Johnson C.S."/>
            <person name="Walker B."/>
            <person name="Young S."/>
            <person name="Zeng Q."/>
            <person name="Gargeya S."/>
            <person name="Fitzgerald M."/>
            <person name="Haas B."/>
            <person name="Abouelleil A."/>
            <person name="Allen A.W."/>
            <person name="Alvarado L."/>
            <person name="Arachchi H.M."/>
            <person name="Berlin A.M."/>
            <person name="Chapman S.B."/>
            <person name="Gainer-Dewar J."/>
            <person name="Goldberg J."/>
            <person name="Griggs A."/>
            <person name="Gujja S."/>
            <person name="Hansen M."/>
            <person name="Howarth C."/>
            <person name="Imamovic A."/>
            <person name="Ireland A."/>
            <person name="Larimer J."/>
            <person name="McCowan C."/>
            <person name="Murphy C."/>
            <person name="Pearson M."/>
            <person name="Poon T.W."/>
            <person name="Priest M."/>
            <person name="Roberts A."/>
            <person name="Saif S."/>
            <person name="Shea T."/>
            <person name="Sisk P."/>
            <person name="Sykes S."/>
            <person name="Wortman J."/>
            <person name="Nusbaum C."/>
            <person name="Birren B."/>
        </authorList>
    </citation>
    <scope>NUCLEOTIDE SEQUENCE [LARGE SCALE GENOMIC DNA]</scope>
    <source>
        <strain evidence="1 2">P1976</strain>
    </source>
</reference>
<proteinExistence type="predicted"/>
<comment type="caution">
    <text evidence="1">The sequence shown here is derived from an EMBL/GenBank/DDBJ whole genome shotgun (WGS) entry which is preliminary data.</text>
</comment>
<organism evidence="1 2">
    <name type="scientific">Phytophthora nicotianae P1976</name>
    <dbReference type="NCBI Taxonomy" id="1317066"/>
    <lineage>
        <taxon>Eukaryota</taxon>
        <taxon>Sar</taxon>
        <taxon>Stramenopiles</taxon>
        <taxon>Oomycota</taxon>
        <taxon>Peronosporomycetes</taxon>
        <taxon>Peronosporales</taxon>
        <taxon>Peronosporaceae</taxon>
        <taxon>Phytophthora</taxon>
    </lineage>
</organism>